<name>A0ACB7TLL5_HYAAI</name>
<accession>A0ACB7TLL5</accession>
<protein>
    <submittedName>
        <fullName evidence="1">Uncharacterized protein</fullName>
    </submittedName>
</protein>
<organism evidence="1 2">
    <name type="scientific">Hyalomma asiaticum</name>
    <name type="common">Tick</name>
    <dbReference type="NCBI Taxonomy" id="266040"/>
    <lineage>
        <taxon>Eukaryota</taxon>
        <taxon>Metazoa</taxon>
        <taxon>Ecdysozoa</taxon>
        <taxon>Arthropoda</taxon>
        <taxon>Chelicerata</taxon>
        <taxon>Arachnida</taxon>
        <taxon>Acari</taxon>
        <taxon>Parasitiformes</taxon>
        <taxon>Ixodida</taxon>
        <taxon>Ixodoidea</taxon>
        <taxon>Ixodidae</taxon>
        <taxon>Hyalomminae</taxon>
        <taxon>Hyalomma</taxon>
    </lineage>
</organism>
<dbReference type="EMBL" id="CM023481">
    <property type="protein sequence ID" value="KAH6945729.1"/>
    <property type="molecule type" value="Genomic_DNA"/>
</dbReference>
<comment type="caution">
    <text evidence="1">The sequence shown here is derived from an EMBL/GenBank/DDBJ whole genome shotgun (WGS) entry which is preliminary data.</text>
</comment>
<evidence type="ECO:0000313" key="1">
    <source>
        <dbReference type="EMBL" id="KAH6945729.1"/>
    </source>
</evidence>
<proteinExistence type="predicted"/>
<keyword evidence="2" id="KW-1185">Reference proteome</keyword>
<gene>
    <name evidence="1" type="ORF">HPB50_009724</name>
</gene>
<sequence length="327" mass="36487">MMAARRGHLPISHDAPTAASDSGRELFEGCRNGDVTRVKKLVTPHNVNSRDTTGRKSTPLHFAAGFGRRDVVEHLLQNGANVHAKDDGGLIPLHNACSFGHAEVVQLLLKHGADPNARDNWNYTPLHEAAIKGKVDVCIVLLQHGADASIRNTDGKIPLDLADPSTRSVLTGDYRKDELLESARSGNEEKLLSLLTSINVNCHASDGRKPLPLPRNKSWLSRHRTGLRHSTWQQATTECGLSSSFFSMELMFMPKTKVEMSDDSAGYHCAVFGCDNNYRKRKKLAAETCEEHHQPRHVCGCKMFKLHRFPTDDDERRLWITCVNRKD</sequence>
<reference evidence="1" key="1">
    <citation type="submission" date="2020-05" db="EMBL/GenBank/DDBJ databases">
        <title>Large-scale comparative analyses of tick genomes elucidate their genetic diversity and vector capacities.</title>
        <authorList>
            <person name="Jia N."/>
            <person name="Wang J."/>
            <person name="Shi W."/>
            <person name="Du L."/>
            <person name="Sun Y."/>
            <person name="Zhan W."/>
            <person name="Jiang J."/>
            <person name="Wang Q."/>
            <person name="Zhang B."/>
            <person name="Ji P."/>
            <person name="Sakyi L.B."/>
            <person name="Cui X."/>
            <person name="Yuan T."/>
            <person name="Jiang B."/>
            <person name="Yang W."/>
            <person name="Lam T.T.-Y."/>
            <person name="Chang Q."/>
            <person name="Ding S."/>
            <person name="Wang X."/>
            <person name="Zhu J."/>
            <person name="Ruan X."/>
            <person name="Zhao L."/>
            <person name="Wei J."/>
            <person name="Que T."/>
            <person name="Du C."/>
            <person name="Cheng J."/>
            <person name="Dai P."/>
            <person name="Han X."/>
            <person name="Huang E."/>
            <person name="Gao Y."/>
            <person name="Liu J."/>
            <person name="Shao H."/>
            <person name="Ye R."/>
            <person name="Li L."/>
            <person name="Wei W."/>
            <person name="Wang X."/>
            <person name="Wang C."/>
            <person name="Yang T."/>
            <person name="Huo Q."/>
            <person name="Li W."/>
            <person name="Guo W."/>
            <person name="Chen H."/>
            <person name="Zhou L."/>
            <person name="Ni X."/>
            <person name="Tian J."/>
            <person name="Zhou Y."/>
            <person name="Sheng Y."/>
            <person name="Liu T."/>
            <person name="Pan Y."/>
            <person name="Xia L."/>
            <person name="Li J."/>
            <person name="Zhao F."/>
            <person name="Cao W."/>
        </authorList>
    </citation>
    <scope>NUCLEOTIDE SEQUENCE</scope>
    <source>
        <strain evidence="1">Hyas-2018</strain>
    </source>
</reference>
<dbReference type="Proteomes" id="UP000821845">
    <property type="component" value="Chromosome 1"/>
</dbReference>
<evidence type="ECO:0000313" key="2">
    <source>
        <dbReference type="Proteomes" id="UP000821845"/>
    </source>
</evidence>